<dbReference type="GO" id="GO:0009103">
    <property type="term" value="P:lipopolysaccharide biosynthetic process"/>
    <property type="evidence" value="ECO:0007669"/>
    <property type="project" value="UniProtKB-KW"/>
</dbReference>
<evidence type="ECO:0000256" key="1">
    <source>
        <dbReference type="ARBA" id="ARBA00004651"/>
    </source>
</evidence>
<dbReference type="PANTHER" id="PTHR30561:SF9">
    <property type="entry name" value="4-AMINO-4-DEOXY-L-ARABINOSE-PHOSPHOUNDECAPRENOL FLIPPASE SUBUNIT ARNF-RELATED"/>
    <property type="match status" value="1"/>
</dbReference>
<protein>
    <submittedName>
        <fullName evidence="13">Putative membrane protein</fullName>
    </submittedName>
</protein>
<evidence type="ECO:0000313" key="13">
    <source>
        <dbReference type="EMBL" id="TCK61004.1"/>
    </source>
</evidence>
<feature type="transmembrane region" description="Helical" evidence="11">
    <location>
        <begin position="144"/>
        <end position="161"/>
    </location>
</feature>
<keyword evidence="2" id="KW-1003">Cell membrane</keyword>
<evidence type="ECO:0000256" key="11">
    <source>
        <dbReference type="SAM" id="Phobius"/>
    </source>
</evidence>
<feature type="transmembrane region" description="Helical" evidence="11">
    <location>
        <begin position="259"/>
        <end position="277"/>
    </location>
</feature>
<keyword evidence="6 11" id="KW-0812">Transmembrane</keyword>
<keyword evidence="14" id="KW-1185">Reference proteome</keyword>
<feature type="transmembrane region" description="Helical" evidence="11">
    <location>
        <begin position="236"/>
        <end position="253"/>
    </location>
</feature>
<dbReference type="GO" id="GO:0005886">
    <property type="term" value="C:plasma membrane"/>
    <property type="evidence" value="ECO:0007669"/>
    <property type="project" value="UniProtKB-SubCell"/>
</dbReference>
<feature type="transmembrane region" description="Helical" evidence="11">
    <location>
        <begin position="206"/>
        <end position="224"/>
    </location>
</feature>
<dbReference type="GO" id="GO:0009245">
    <property type="term" value="P:lipid A biosynthetic process"/>
    <property type="evidence" value="ECO:0007669"/>
    <property type="project" value="UniProtKB-KW"/>
</dbReference>
<accession>A0A4R1K9H3</accession>
<evidence type="ECO:0000256" key="2">
    <source>
        <dbReference type="ARBA" id="ARBA00022475"/>
    </source>
</evidence>
<evidence type="ECO:0000256" key="4">
    <source>
        <dbReference type="ARBA" id="ARBA00022519"/>
    </source>
</evidence>
<feature type="transmembrane region" description="Helical" evidence="11">
    <location>
        <begin position="60"/>
        <end position="77"/>
    </location>
</feature>
<evidence type="ECO:0000256" key="9">
    <source>
        <dbReference type="ARBA" id="ARBA00023098"/>
    </source>
</evidence>
<keyword evidence="4" id="KW-0997">Cell inner membrane</keyword>
<dbReference type="Proteomes" id="UP000294614">
    <property type="component" value="Unassembled WGS sequence"/>
</dbReference>
<keyword evidence="9" id="KW-0443">Lipid metabolism</keyword>
<dbReference type="SUPFAM" id="SSF103481">
    <property type="entry name" value="Multidrug resistance efflux transporter EmrE"/>
    <property type="match status" value="2"/>
</dbReference>
<evidence type="ECO:0000256" key="3">
    <source>
        <dbReference type="ARBA" id="ARBA00022516"/>
    </source>
</evidence>
<evidence type="ECO:0000259" key="12">
    <source>
        <dbReference type="Pfam" id="PF00892"/>
    </source>
</evidence>
<dbReference type="InterPro" id="IPR000620">
    <property type="entry name" value="EamA_dom"/>
</dbReference>
<organism evidence="13 14">
    <name type="scientific">Seleniivibrio woodruffii</name>
    <dbReference type="NCBI Taxonomy" id="1078050"/>
    <lineage>
        <taxon>Bacteria</taxon>
        <taxon>Pseudomonadati</taxon>
        <taxon>Deferribacterota</taxon>
        <taxon>Deferribacteres</taxon>
        <taxon>Deferribacterales</taxon>
        <taxon>Geovibrionaceae</taxon>
        <taxon>Seleniivibrio</taxon>
    </lineage>
</organism>
<keyword evidence="5" id="KW-0441">Lipid A biosynthesis</keyword>
<comment type="subcellular location">
    <subcellularLocation>
        <location evidence="1">Cell membrane</location>
        <topology evidence="1">Multi-pass membrane protein</topology>
    </subcellularLocation>
</comment>
<feature type="transmembrane region" description="Helical" evidence="11">
    <location>
        <begin position="115"/>
        <end position="132"/>
    </location>
</feature>
<dbReference type="InterPro" id="IPR037185">
    <property type="entry name" value="EmrE-like"/>
</dbReference>
<feature type="transmembrane region" description="Helical" evidence="11">
    <location>
        <begin position="173"/>
        <end position="191"/>
    </location>
</feature>
<gene>
    <name evidence="13" type="ORF">C8D98_1886</name>
</gene>
<dbReference type="AlphaFoldDB" id="A0A4R1K9H3"/>
<dbReference type="InterPro" id="IPR000390">
    <property type="entry name" value="Small_drug/metabolite_transptr"/>
</dbReference>
<evidence type="ECO:0000256" key="5">
    <source>
        <dbReference type="ARBA" id="ARBA00022556"/>
    </source>
</evidence>
<dbReference type="PANTHER" id="PTHR30561">
    <property type="entry name" value="SMR FAMILY PROTON-DEPENDENT DRUG EFFLUX TRANSPORTER SUGE"/>
    <property type="match status" value="1"/>
</dbReference>
<evidence type="ECO:0000256" key="8">
    <source>
        <dbReference type="ARBA" id="ARBA00022989"/>
    </source>
</evidence>
<evidence type="ECO:0000313" key="14">
    <source>
        <dbReference type="Proteomes" id="UP000294614"/>
    </source>
</evidence>
<name>A0A4R1K9H3_9BACT</name>
<keyword evidence="7" id="KW-0448">Lipopolysaccharide biosynthesis</keyword>
<keyword evidence="3" id="KW-0444">Lipid biosynthesis</keyword>
<dbReference type="RefSeq" id="WP_132873860.1">
    <property type="nucleotide sequence ID" value="NZ_SMGG01000004.1"/>
</dbReference>
<feature type="domain" description="EamA" evidence="12">
    <location>
        <begin position="143"/>
        <end position="275"/>
    </location>
</feature>
<comment type="caution">
    <text evidence="13">The sequence shown here is derived from an EMBL/GenBank/DDBJ whole genome shotgun (WGS) entry which is preliminary data.</text>
</comment>
<evidence type="ECO:0000256" key="10">
    <source>
        <dbReference type="ARBA" id="ARBA00023136"/>
    </source>
</evidence>
<dbReference type="EMBL" id="SMGG01000004">
    <property type="protein sequence ID" value="TCK61004.1"/>
    <property type="molecule type" value="Genomic_DNA"/>
</dbReference>
<feature type="transmembrane region" description="Helical" evidence="11">
    <location>
        <begin position="89"/>
        <end position="108"/>
    </location>
</feature>
<keyword evidence="8 11" id="KW-1133">Transmembrane helix</keyword>
<sequence>MLGFLFIIFSAFTHSLWNILLKRAENKYAFNFYMHFANILFFTAIYPIVFPEYLYFEKGVVITAFIASIFFSTYHILVSSAYKYSDVSLVYPLTTASPFFIVIWAVIFLKEHLTVMGLSGIILTVLGTAVLNRTKGKWGEFGKGAAFALAAAFFYSFGALMDKKGVSGANFILYVYSMSLFMTMFIFVYSIRSGEITFNYVKKDKWWVIFAGLVVFGSFISYRYGLNMVNLSYASALRQVSSLFGAVMGIIFFKEKLTVYKMLGTLIIMAGIMFIKIGM</sequence>
<reference evidence="13 14" key="1">
    <citation type="submission" date="2019-03" db="EMBL/GenBank/DDBJ databases">
        <title>Genomic Encyclopedia of Type Strains, Phase IV (KMG-IV): sequencing the most valuable type-strain genomes for metagenomic binning, comparative biology and taxonomic classification.</title>
        <authorList>
            <person name="Goeker M."/>
        </authorList>
    </citation>
    <scope>NUCLEOTIDE SEQUENCE [LARGE SCALE GENOMIC DNA]</scope>
    <source>
        <strain evidence="13 14">DSM 24984</strain>
    </source>
</reference>
<feature type="domain" description="EamA" evidence="12">
    <location>
        <begin position="2"/>
        <end position="132"/>
    </location>
</feature>
<evidence type="ECO:0000256" key="7">
    <source>
        <dbReference type="ARBA" id="ARBA00022985"/>
    </source>
</evidence>
<proteinExistence type="predicted"/>
<dbReference type="Gene3D" id="1.10.3730.20">
    <property type="match status" value="2"/>
</dbReference>
<dbReference type="OrthoDB" id="9783707at2"/>
<evidence type="ECO:0000256" key="6">
    <source>
        <dbReference type="ARBA" id="ARBA00022692"/>
    </source>
</evidence>
<keyword evidence="10 11" id="KW-0472">Membrane</keyword>
<feature type="transmembrane region" description="Helical" evidence="11">
    <location>
        <begin position="28"/>
        <end position="48"/>
    </location>
</feature>
<dbReference type="Pfam" id="PF00892">
    <property type="entry name" value="EamA"/>
    <property type="match status" value="2"/>
</dbReference>
<dbReference type="GO" id="GO:0022857">
    <property type="term" value="F:transmembrane transporter activity"/>
    <property type="evidence" value="ECO:0007669"/>
    <property type="project" value="InterPro"/>
</dbReference>